<reference evidence="1" key="1">
    <citation type="submission" date="2014-11" db="EMBL/GenBank/DDBJ databases">
        <authorList>
            <person name="Amaro Gonzalez C."/>
        </authorList>
    </citation>
    <scope>NUCLEOTIDE SEQUENCE</scope>
</reference>
<organism evidence="1">
    <name type="scientific">Anguilla anguilla</name>
    <name type="common">European freshwater eel</name>
    <name type="synonym">Muraena anguilla</name>
    <dbReference type="NCBI Taxonomy" id="7936"/>
    <lineage>
        <taxon>Eukaryota</taxon>
        <taxon>Metazoa</taxon>
        <taxon>Chordata</taxon>
        <taxon>Craniata</taxon>
        <taxon>Vertebrata</taxon>
        <taxon>Euteleostomi</taxon>
        <taxon>Actinopterygii</taxon>
        <taxon>Neopterygii</taxon>
        <taxon>Teleostei</taxon>
        <taxon>Anguilliformes</taxon>
        <taxon>Anguillidae</taxon>
        <taxon>Anguilla</taxon>
    </lineage>
</organism>
<accession>A0A0E9SJM7</accession>
<reference evidence="1" key="2">
    <citation type="journal article" date="2015" name="Fish Shellfish Immunol.">
        <title>Early steps in the European eel (Anguilla anguilla)-Vibrio vulnificus interaction in the gills: Role of the RtxA13 toxin.</title>
        <authorList>
            <person name="Callol A."/>
            <person name="Pajuelo D."/>
            <person name="Ebbesson L."/>
            <person name="Teles M."/>
            <person name="MacKenzie S."/>
            <person name="Amaro C."/>
        </authorList>
    </citation>
    <scope>NUCLEOTIDE SEQUENCE</scope>
</reference>
<evidence type="ECO:0000313" key="1">
    <source>
        <dbReference type="EMBL" id="JAH40713.1"/>
    </source>
</evidence>
<protein>
    <submittedName>
        <fullName evidence="1">Uncharacterized protein</fullName>
    </submittedName>
</protein>
<dbReference type="EMBL" id="GBXM01067864">
    <property type="protein sequence ID" value="JAH40713.1"/>
    <property type="molecule type" value="Transcribed_RNA"/>
</dbReference>
<sequence>MHVPLCSRMTGQ</sequence>
<proteinExistence type="predicted"/>
<name>A0A0E9SJM7_ANGAN</name>